<dbReference type="PANTHER" id="PTHR46246:SF1">
    <property type="entry name" value="GUANOSINE-3',5'-BIS(DIPHOSPHATE) 3'-PYROPHOSPHOHYDROLASE MESH1"/>
    <property type="match status" value="1"/>
</dbReference>
<name>A0AAW9RZE1_9BACT</name>
<dbReference type="Pfam" id="PF13328">
    <property type="entry name" value="HD_4"/>
    <property type="match status" value="1"/>
</dbReference>
<dbReference type="InterPro" id="IPR003607">
    <property type="entry name" value="HD/PDEase_dom"/>
</dbReference>
<dbReference type="InterPro" id="IPR052194">
    <property type="entry name" value="MESH1"/>
</dbReference>
<gene>
    <name evidence="2" type="ORF">AAG747_02555</name>
</gene>
<dbReference type="Gene3D" id="1.10.3210.10">
    <property type="entry name" value="Hypothetical protein af1432"/>
    <property type="match status" value="1"/>
</dbReference>
<dbReference type="GO" id="GO:0008893">
    <property type="term" value="F:guanosine-3',5'-bis(diphosphate) 3'-diphosphatase activity"/>
    <property type="evidence" value="ECO:0007669"/>
    <property type="project" value="TreeGrafter"/>
</dbReference>
<evidence type="ECO:0000313" key="3">
    <source>
        <dbReference type="Proteomes" id="UP001403385"/>
    </source>
</evidence>
<dbReference type="SMART" id="SM00471">
    <property type="entry name" value="HDc"/>
    <property type="match status" value="1"/>
</dbReference>
<evidence type="ECO:0000259" key="1">
    <source>
        <dbReference type="SMART" id="SM00471"/>
    </source>
</evidence>
<comment type="caution">
    <text evidence="2">The sequence shown here is derived from an EMBL/GenBank/DDBJ whole genome shotgun (WGS) entry which is preliminary data.</text>
</comment>
<dbReference type="PANTHER" id="PTHR46246">
    <property type="entry name" value="GUANOSINE-3',5'-BIS(DIPHOSPHATE) 3'-PYROPHOSPHOHYDROLASE MESH1"/>
    <property type="match status" value="1"/>
</dbReference>
<proteinExistence type="predicted"/>
<dbReference type="Proteomes" id="UP001403385">
    <property type="component" value="Unassembled WGS sequence"/>
</dbReference>
<feature type="domain" description="HD/PDEase" evidence="1">
    <location>
        <begin position="30"/>
        <end position="138"/>
    </location>
</feature>
<evidence type="ECO:0000313" key="2">
    <source>
        <dbReference type="EMBL" id="MEN7546772.1"/>
    </source>
</evidence>
<accession>A0AAW9RZE1</accession>
<dbReference type="EMBL" id="JBDKWZ010000001">
    <property type="protein sequence ID" value="MEN7546772.1"/>
    <property type="molecule type" value="Genomic_DNA"/>
</dbReference>
<keyword evidence="3" id="KW-1185">Reference proteome</keyword>
<dbReference type="SUPFAM" id="SSF109604">
    <property type="entry name" value="HD-domain/PDEase-like"/>
    <property type="match status" value="1"/>
</dbReference>
<reference evidence="2 3" key="1">
    <citation type="submission" date="2024-04" db="EMBL/GenBank/DDBJ databases">
        <title>Novel genus in family Flammeovirgaceae.</title>
        <authorList>
            <person name="Nguyen T.H."/>
            <person name="Vuong T.Q."/>
            <person name="Le H."/>
            <person name="Kim S.-G."/>
        </authorList>
    </citation>
    <scope>NUCLEOTIDE SEQUENCE [LARGE SCALE GENOMIC DNA]</scope>
    <source>
        <strain evidence="2 3">JCM 23209</strain>
    </source>
</reference>
<organism evidence="2 3">
    <name type="scientific">Rapidithrix thailandica</name>
    <dbReference type="NCBI Taxonomy" id="413964"/>
    <lineage>
        <taxon>Bacteria</taxon>
        <taxon>Pseudomonadati</taxon>
        <taxon>Bacteroidota</taxon>
        <taxon>Cytophagia</taxon>
        <taxon>Cytophagales</taxon>
        <taxon>Flammeovirgaceae</taxon>
        <taxon>Rapidithrix</taxon>
    </lineage>
</organism>
<protein>
    <submittedName>
        <fullName evidence="2">HD domain-containing protein</fullName>
    </submittedName>
</protein>
<dbReference type="RefSeq" id="WP_346819554.1">
    <property type="nucleotide sequence ID" value="NZ_JBDKWZ010000001.1"/>
</dbReference>
<sequence>MLPKANYAKLLKAIQFASEKHKHQKRKGKEGVPFINHPIQVANILSETAAITDENLLMAAILHDTIEDTQTYPEEIELLFGNEVKRLVLEVTDDMSLPCQERKRLQIINAKALSSKAKLLRIADKICNVKDILYSPPSWSTQRKLEYLNWAEEVVVQIENIHPGLNKLFNSYLAKSRQELAKMYVLEQN</sequence>
<dbReference type="AlphaFoldDB" id="A0AAW9RZE1"/>